<keyword evidence="1" id="KW-0812">Transmembrane</keyword>
<proteinExistence type="predicted"/>
<dbReference type="EMBL" id="MHLO01000028">
    <property type="protein sequence ID" value="OGZ11861.1"/>
    <property type="molecule type" value="Genomic_DNA"/>
</dbReference>
<keyword evidence="1" id="KW-0472">Membrane</keyword>
<evidence type="ECO:0000313" key="3">
    <source>
        <dbReference type="Proteomes" id="UP000178636"/>
    </source>
</evidence>
<protein>
    <recommendedName>
        <fullName evidence="4">2TM domain-containing protein</fullName>
    </recommendedName>
</protein>
<evidence type="ECO:0000256" key="1">
    <source>
        <dbReference type="SAM" id="Phobius"/>
    </source>
</evidence>
<dbReference type="Proteomes" id="UP000178636">
    <property type="component" value="Unassembled WGS sequence"/>
</dbReference>
<organism evidence="2 3">
    <name type="scientific">Candidatus Lloydbacteria bacterium RIFCSPHIGHO2_02_FULL_54_17</name>
    <dbReference type="NCBI Taxonomy" id="1798664"/>
    <lineage>
        <taxon>Bacteria</taxon>
        <taxon>Candidatus Lloydiibacteriota</taxon>
    </lineage>
</organism>
<feature type="transmembrane region" description="Helical" evidence="1">
    <location>
        <begin position="67"/>
        <end position="89"/>
    </location>
</feature>
<keyword evidence="1" id="KW-1133">Transmembrane helix</keyword>
<evidence type="ECO:0008006" key="4">
    <source>
        <dbReference type="Google" id="ProtNLM"/>
    </source>
</evidence>
<gene>
    <name evidence="2" type="ORF">A3C93_00475</name>
</gene>
<evidence type="ECO:0000313" key="2">
    <source>
        <dbReference type="EMBL" id="OGZ11861.1"/>
    </source>
</evidence>
<accession>A0A1G2DFX9</accession>
<sequence length="127" mass="15158">MDHLQFTEWDKKRRLELDRIWSKFHDEDEAMRRTARLARIFMFAVILVLGTIVVLSDGKPNDSPYVWFFFGSAAVFLCCAAKLFGWYAAAERRLLEEFHQKYGDEWRRLEEKEDADYRAQNGKDPFL</sequence>
<comment type="caution">
    <text evidence="2">The sequence shown here is derived from an EMBL/GenBank/DDBJ whole genome shotgun (WGS) entry which is preliminary data.</text>
</comment>
<reference evidence="2 3" key="1">
    <citation type="journal article" date="2016" name="Nat. Commun.">
        <title>Thousands of microbial genomes shed light on interconnected biogeochemical processes in an aquifer system.</title>
        <authorList>
            <person name="Anantharaman K."/>
            <person name="Brown C.T."/>
            <person name="Hug L.A."/>
            <person name="Sharon I."/>
            <person name="Castelle C.J."/>
            <person name="Probst A.J."/>
            <person name="Thomas B.C."/>
            <person name="Singh A."/>
            <person name="Wilkins M.J."/>
            <person name="Karaoz U."/>
            <person name="Brodie E.L."/>
            <person name="Williams K.H."/>
            <person name="Hubbard S.S."/>
            <person name="Banfield J.F."/>
        </authorList>
    </citation>
    <scope>NUCLEOTIDE SEQUENCE [LARGE SCALE GENOMIC DNA]</scope>
</reference>
<name>A0A1G2DFX9_9BACT</name>
<feature type="transmembrane region" description="Helical" evidence="1">
    <location>
        <begin position="37"/>
        <end position="55"/>
    </location>
</feature>
<dbReference type="AlphaFoldDB" id="A0A1G2DFX9"/>